<protein>
    <submittedName>
        <fullName evidence="1">Uncharacterized protein</fullName>
    </submittedName>
</protein>
<dbReference type="AlphaFoldDB" id="A0A0F9S968"/>
<reference evidence="1" key="1">
    <citation type="journal article" date="2015" name="Nature">
        <title>Complex archaea that bridge the gap between prokaryotes and eukaryotes.</title>
        <authorList>
            <person name="Spang A."/>
            <person name="Saw J.H."/>
            <person name="Jorgensen S.L."/>
            <person name="Zaremba-Niedzwiedzka K."/>
            <person name="Martijn J."/>
            <person name="Lind A.E."/>
            <person name="van Eijk R."/>
            <person name="Schleper C."/>
            <person name="Guy L."/>
            <person name="Ettema T.J."/>
        </authorList>
    </citation>
    <scope>NUCLEOTIDE SEQUENCE</scope>
</reference>
<dbReference type="EMBL" id="LAZR01000585">
    <property type="protein sequence ID" value="KKN63594.1"/>
    <property type="molecule type" value="Genomic_DNA"/>
</dbReference>
<gene>
    <name evidence="1" type="ORF">LCGC14_0500430</name>
</gene>
<organism evidence="1">
    <name type="scientific">marine sediment metagenome</name>
    <dbReference type="NCBI Taxonomy" id="412755"/>
    <lineage>
        <taxon>unclassified sequences</taxon>
        <taxon>metagenomes</taxon>
        <taxon>ecological metagenomes</taxon>
    </lineage>
</organism>
<sequence>MADRRIYNPNFIPLLVNARANAALGAAGAWDAAPIEFPVAGMAEMTAHVTYDEAPAGPGGSVDFQIQVSPYAVVAQVPAGGIEWESMSLYQTGAVVGGADSASLLQHEIITFDPTVATAQTIAFGPLALNGAERVRIRARESGAVANPGNCQIEVTLR</sequence>
<comment type="caution">
    <text evidence="1">The sequence shown here is derived from an EMBL/GenBank/DDBJ whole genome shotgun (WGS) entry which is preliminary data.</text>
</comment>
<evidence type="ECO:0000313" key="1">
    <source>
        <dbReference type="EMBL" id="KKN63594.1"/>
    </source>
</evidence>
<proteinExistence type="predicted"/>
<name>A0A0F9S968_9ZZZZ</name>
<accession>A0A0F9S968</accession>